<reference evidence="1 2" key="1">
    <citation type="journal article" date="2020" name="J. Phycol.">
        <title>Comparative genome analysis reveals Cyanidiococcus gen. nov., a new extremophilic red algal genus sister to Cyanidioschyzon (Cyanidioschyzonaceae, Rhodophyta).</title>
        <authorList>
            <person name="Liu S.-L."/>
            <person name="Chiang Y.-R."/>
            <person name="Yoon H.S."/>
            <person name="Fu H.-Y."/>
        </authorList>
    </citation>
    <scope>NUCLEOTIDE SEQUENCE [LARGE SCALE GENOMIC DNA]</scope>
    <source>
        <strain evidence="1 2">THAL066</strain>
    </source>
</reference>
<gene>
    <name evidence="1" type="ORF">F1559_003975</name>
</gene>
<keyword evidence="2" id="KW-1185">Reference proteome</keyword>
<dbReference type="Proteomes" id="UP000530660">
    <property type="component" value="Unassembled WGS sequence"/>
</dbReference>
<organism evidence="1 2">
    <name type="scientific">Cyanidiococcus yangmingshanensis</name>
    <dbReference type="NCBI Taxonomy" id="2690220"/>
    <lineage>
        <taxon>Eukaryota</taxon>
        <taxon>Rhodophyta</taxon>
        <taxon>Bangiophyceae</taxon>
        <taxon>Cyanidiales</taxon>
        <taxon>Cyanidiaceae</taxon>
        <taxon>Cyanidiococcus</taxon>
    </lineage>
</organism>
<protein>
    <submittedName>
        <fullName evidence="1">Uncharacterized protein</fullName>
    </submittedName>
</protein>
<accession>A0A7J7IK16</accession>
<evidence type="ECO:0000313" key="2">
    <source>
        <dbReference type="Proteomes" id="UP000530660"/>
    </source>
</evidence>
<dbReference type="AlphaFoldDB" id="A0A7J7IK16"/>
<dbReference type="EMBL" id="VWRR01000008">
    <property type="protein sequence ID" value="KAF6003090.1"/>
    <property type="molecule type" value="Genomic_DNA"/>
</dbReference>
<dbReference type="OrthoDB" id="4433at2759"/>
<evidence type="ECO:0000313" key="1">
    <source>
        <dbReference type="EMBL" id="KAF6003090.1"/>
    </source>
</evidence>
<name>A0A7J7IK16_9RHOD</name>
<sequence>MLRNLKYAQPSKQLEQFASRSGGEFVGFEAHFDGKTGAPIEVPERFVPQEYRDWNVRVYGLEENYTEATDNFTLFGKRQLIDVKVGCQEDAVSAEAMSFSIDLSRQDENSVFPSGCLSARLLPISSASDRILLSLIFRDSRERRRIQVEFNALLTEELQPFGDKIVLRREMYDQPYNGGVQLIGCGGKVDSFVTFERSLGAPQSSRLCVSKLERDISIDAIDGQTGNLYQRFRNVRFISLPANVSLRRYKTEEGQCYCVRGSCDDK</sequence>
<comment type="caution">
    <text evidence="1">The sequence shown here is derived from an EMBL/GenBank/DDBJ whole genome shotgun (WGS) entry which is preliminary data.</text>
</comment>
<proteinExistence type="predicted"/>